<dbReference type="Gene3D" id="1.10.10.10">
    <property type="entry name" value="Winged helix-like DNA-binding domain superfamily/Winged helix DNA-binding domain"/>
    <property type="match status" value="1"/>
</dbReference>
<dbReference type="AlphaFoldDB" id="A0A6F9E549"/>
<organism evidence="1 2">
    <name type="scientific">Kyrpidia spormannii</name>
    <dbReference type="NCBI Taxonomy" id="2055160"/>
    <lineage>
        <taxon>Bacteria</taxon>
        <taxon>Bacillati</taxon>
        <taxon>Bacillota</taxon>
        <taxon>Bacilli</taxon>
        <taxon>Bacillales</taxon>
        <taxon>Alicyclobacillaceae</taxon>
        <taxon>Kyrpidia</taxon>
    </lineage>
</organism>
<dbReference type="Proteomes" id="UP000502196">
    <property type="component" value="Chromosome"/>
</dbReference>
<reference evidence="1 2" key="1">
    <citation type="submission" date="2020-04" db="EMBL/GenBank/DDBJ databases">
        <authorList>
            <person name="Hogendoorn C."/>
        </authorList>
    </citation>
    <scope>NUCLEOTIDE SEQUENCE [LARGE SCALE GENOMIC DNA]</scope>
    <source>
        <strain evidence="1">COOX1</strain>
    </source>
</reference>
<dbReference type="NCBIfam" id="TIGR01636">
    <property type="entry name" value="phage_rinA"/>
    <property type="match status" value="1"/>
</dbReference>
<accession>A0A6F9E549</accession>
<dbReference type="RefSeq" id="WP_170085407.1">
    <property type="nucleotide sequence ID" value="NZ_CP047971.1"/>
</dbReference>
<sequence>MTHTRKSGWPERLRPDTVQWLEDELSAYHDSVRFLENEAAKELHLPDMTMVATQRRIRFIGEMVSAIHDLLDALTDEKRRFVELRYWKKKPWDEIADELGRDKRQLYRWRVEIVTALAIRLGLVDVA</sequence>
<name>A0A6F9E549_9BACL</name>
<protein>
    <submittedName>
        <fullName evidence="1">Putative Phage transcriptional regulator, RinA family protein</fullName>
    </submittedName>
</protein>
<dbReference type="EMBL" id="LR792683">
    <property type="protein sequence ID" value="CAB3392545.1"/>
    <property type="molecule type" value="Genomic_DNA"/>
</dbReference>
<dbReference type="InterPro" id="IPR006523">
    <property type="entry name" value="RinA"/>
</dbReference>
<evidence type="ECO:0000313" key="2">
    <source>
        <dbReference type="Proteomes" id="UP000502196"/>
    </source>
</evidence>
<dbReference type="InterPro" id="IPR013324">
    <property type="entry name" value="RNA_pol_sigma_r3/r4-like"/>
</dbReference>
<gene>
    <name evidence="1" type="ORF">COOX1_1464</name>
</gene>
<dbReference type="InterPro" id="IPR036388">
    <property type="entry name" value="WH-like_DNA-bd_sf"/>
</dbReference>
<dbReference type="SUPFAM" id="SSF88659">
    <property type="entry name" value="Sigma3 and sigma4 domains of RNA polymerase sigma factors"/>
    <property type="match status" value="1"/>
</dbReference>
<proteinExistence type="predicted"/>
<evidence type="ECO:0000313" key="1">
    <source>
        <dbReference type="EMBL" id="CAB3392545.1"/>
    </source>
</evidence>